<dbReference type="AlphaFoldDB" id="A0A061DQT0"/>
<evidence type="ECO:0000313" key="3">
    <source>
        <dbReference type="Proteomes" id="UP000026915"/>
    </source>
</evidence>
<evidence type="ECO:0000313" key="2">
    <source>
        <dbReference type="EMBL" id="EOX92298.1"/>
    </source>
</evidence>
<protein>
    <submittedName>
        <fullName evidence="2">Uncharacterized protein</fullName>
    </submittedName>
</protein>
<dbReference type="Proteomes" id="UP000026915">
    <property type="component" value="Chromosome 1"/>
</dbReference>
<feature type="region of interest" description="Disordered" evidence="1">
    <location>
        <begin position="58"/>
        <end position="84"/>
    </location>
</feature>
<dbReference type="HOGENOM" id="CLU_2531971_0_0_1"/>
<proteinExistence type="predicted"/>
<evidence type="ECO:0000256" key="1">
    <source>
        <dbReference type="SAM" id="MobiDB-lite"/>
    </source>
</evidence>
<dbReference type="EMBL" id="CM001879">
    <property type="protein sequence ID" value="EOX92298.1"/>
    <property type="molecule type" value="Genomic_DNA"/>
</dbReference>
<organism evidence="2 3">
    <name type="scientific">Theobroma cacao</name>
    <name type="common">Cacao</name>
    <name type="synonym">Cocoa</name>
    <dbReference type="NCBI Taxonomy" id="3641"/>
    <lineage>
        <taxon>Eukaryota</taxon>
        <taxon>Viridiplantae</taxon>
        <taxon>Streptophyta</taxon>
        <taxon>Embryophyta</taxon>
        <taxon>Tracheophyta</taxon>
        <taxon>Spermatophyta</taxon>
        <taxon>Magnoliopsida</taxon>
        <taxon>eudicotyledons</taxon>
        <taxon>Gunneridae</taxon>
        <taxon>Pentapetalae</taxon>
        <taxon>rosids</taxon>
        <taxon>malvids</taxon>
        <taxon>Malvales</taxon>
        <taxon>Malvaceae</taxon>
        <taxon>Byttnerioideae</taxon>
        <taxon>Theobroma</taxon>
    </lineage>
</organism>
<dbReference type="Gramene" id="EOX92298">
    <property type="protein sequence ID" value="EOX92298"/>
    <property type="gene ID" value="TCM_001263"/>
</dbReference>
<sequence length="84" mass="9270">MGKQAKMSGTKPTTDNASTWSPPMDGLPEPSRAEQATMDARFTSYESRRLKAFQEIWPGSTYSSPSSNDVVEPSKRNGEATRSR</sequence>
<gene>
    <name evidence="2" type="ORF">TCM_001263</name>
</gene>
<feature type="compositionally biased region" description="Basic and acidic residues" evidence="1">
    <location>
        <begin position="72"/>
        <end position="84"/>
    </location>
</feature>
<keyword evidence="3" id="KW-1185">Reference proteome</keyword>
<feature type="region of interest" description="Disordered" evidence="1">
    <location>
        <begin position="1"/>
        <end position="34"/>
    </location>
</feature>
<dbReference type="InParanoid" id="A0A061DQT0"/>
<feature type="compositionally biased region" description="Polar residues" evidence="1">
    <location>
        <begin position="60"/>
        <end position="69"/>
    </location>
</feature>
<name>A0A061DQT0_THECC</name>
<accession>A0A061DQT0</accession>
<feature type="compositionally biased region" description="Polar residues" evidence="1">
    <location>
        <begin position="10"/>
        <end position="21"/>
    </location>
</feature>
<reference evidence="2 3" key="1">
    <citation type="journal article" date="2013" name="Genome Biol.">
        <title>The genome sequence of the most widely cultivated cacao type and its use to identify candidate genes regulating pod color.</title>
        <authorList>
            <person name="Motamayor J.C."/>
            <person name="Mockaitis K."/>
            <person name="Schmutz J."/>
            <person name="Haiminen N."/>
            <person name="Iii D.L."/>
            <person name="Cornejo O."/>
            <person name="Findley S.D."/>
            <person name="Zheng P."/>
            <person name="Utro F."/>
            <person name="Royaert S."/>
            <person name="Saski C."/>
            <person name="Jenkins J."/>
            <person name="Podicheti R."/>
            <person name="Zhao M."/>
            <person name="Scheffler B.E."/>
            <person name="Stack J.C."/>
            <person name="Feltus F.A."/>
            <person name="Mustiga G.M."/>
            <person name="Amores F."/>
            <person name="Phillips W."/>
            <person name="Marelli J.P."/>
            <person name="May G.D."/>
            <person name="Shapiro H."/>
            <person name="Ma J."/>
            <person name="Bustamante C.D."/>
            <person name="Schnell R.J."/>
            <person name="Main D."/>
            <person name="Gilbert D."/>
            <person name="Parida L."/>
            <person name="Kuhn D.N."/>
        </authorList>
    </citation>
    <scope>NUCLEOTIDE SEQUENCE [LARGE SCALE GENOMIC DNA]</scope>
    <source>
        <strain evidence="3">cv. Matina 1-6</strain>
    </source>
</reference>